<dbReference type="GO" id="GO:0008422">
    <property type="term" value="F:beta-glucosidase activity"/>
    <property type="evidence" value="ECO:0007669"/>
    <property type="project" value="UniProtKB-ARBA"/>
</dbReference>
<dbReference type="AlphaFoldDB" id="A0A9D1SKK9"/>
<dbReference type="InterPro" id="IPR019800">
    <property type="entry name" value="Glyco_hydro_3_AS"/>
</dbReference>
<comment type="similarity">
    <text evidence="1 4">Belongs to the glycosyl hydrolase 3 family.</text>
</comment>
<evidence type="ECO:0000313" key="6">
    <source>
        <dbReference type="EMBL" id="HIU63365.1"/>
    </source>
</evidence>
<dbReference type="InterPro" id="IPR001764">
    <property type="entry name" value="Glyco_hydro_3_N"/>
</dbReference>
<dbReference type="PANTHER" id="PTHR42715:SF10">
    <property type="entry name" value="BETA-GLUCOSIDASE"/>
    <property type="match status" value="1"/>
</dbReference>
<keyword evidence="4" id="KW-0326">Glycosidase</keyword>
<dbReference type="InterPro" id="IPR026891">
    <property type="entry name" value="Fn3-like"/>
</dbReference>
<dbReference type="InterPro" id="IPR036962">
    <property type="entry name" value="Glyco_hydro_3_N_sf"/>
</dbReference>
<gene>
    <name evidence="6" type="ORF">IAB07_06330</name>
</gene>
<dbReference type="SUPFAM" id="SSF52279">
    <property type="entry name" value="Beta-D-glucan exohydrolase, C-terminal domain"/>
    <property type="match status" value="1"/>
</dbReference>
<sequence>MEKHTSKYDHARIALKHADIVQKLTLEEKASLCSGRDMWHFKGIERLGIPEVMVTDGPHGLRKQEEKQLLLNQSVKATCFPTAVTTACSWDEDLIEELGKTLGEEALCEGVRVVLGPGLNIKRDPLCGRNFEYFSEDPYLAGKAAAALIRGIQAGGTGACPKHFCCNNQEYYRMSISAEVDERALREIYLAPFETAVKEGKARTIMCAYNKLNGTYCSENPLTLNEILRGEWGFDGLTMTDWGATADRVAGAKAGMDVEMPSSGGMNDKKLVSAVKAGELDERVLDVIADRVIDLALTSPKRREEGYDAEAHDKAARKAAANCAVLLKNAGALPLSEGEKVLVVGEMAAKPRFQGAGSSFINAHKITSLLDALSQEGVTYAYEPGYPLEKRMSEKKRSKLLSQAEAQAAKYEKVIVMAGLPASFEAEGFDRSHMRLPKEQDELIARLAAVNKNVVVVLAGGGAMELPWADAVNAVLFIGLAGQNSGGASVDVLTGKVNPSGKLAESFPFKYEDCPSAHYFPGKRYLSEYRESLFVGYRYYLSAGVKVRYPFGHGLSYTTFQYSDLLLSKKKLKEGEGVEVSFTLKNTGHRAGAEVAQVYVGDLTGETACPALELKGSKKVFLEAGEEKRVTVTLPPRAFMHWSSVEGDWAACSGAYRICVAASCEDVRLSDEIEMSAPAHKFAPCSGWYLSPSPAPVTNEEFSDLLRRPLTPEKPLPQKGAFTVNDSFNDMAPQSGLARFIIRFARRAIALSMHAPADDPNCKMMHEVIITSPLRSLSFSSQGMFNEKMADGLLLMLNGSFFKGLGKIIGNIGKK</sequence>
<dbReference type="PRINTS" id="PR00133">
    <property type="entry name" value="GLHYDRLASE3"/>
</dbReference>
<dbReference type="PANTHER" id="PTHR42715">
    <property type="entry name" value="BETA-GLUCOSIDASE"/>
    <property type="match status" value="1"/>
</dbReference>
<dbReference type="InterPro" id="IPR013783">
    <property type="entry name" value="Ig-like_fold"/>
</dbReference>
<name>A0A9D1SKK9_9FIRM</name>
<comment type="caution">
    <text evidence="6">The sequence shown here is derived from an EMBL/GenBank/DDBJ whole genome shotgun (WGS) entry which is preliminary data.</text>
</comment>
<dbReference type="Gene3D" id="2.60.40.10">
    <property type="entry name" value="Immunoglobulins"/>
    <property type="match status" value="1"/>
</dbReference>
<dbReference type="GO" id="GO:0005975">
    <property type="term" value="P:carbohydrate metabolic process"/>
    <property type="evidence" value="ECO:0007669"/>
    <property type="project" value="InterPro"/>
</dbReference>
<dbReference type="InterPro" id="IPR002772">
    <property type="entry name" value="Glyco_hydro_3_C"/>
</dbReference>
<evidence type="ECO:0000259" key="5">
    <source>
        <dbReference type="SMART" id="SM01217"/>
    </source>
</evidence>
<feature type="domain" description="Fibronectin type III-like" evidence="5">
    <location>
        <begin position="594"/>
        <end position="664"/>
    </location>
</feature>
<evidence type="ECO:0000313" key="7">
    <source>
        <dbReference type="Proteomes" id="UP000824145"/>
    </source>
</evidence>
<accession>A0A9D1SKK9</accession>
<dbReference type="Pfam" id="PF01915">
    <property type="entry name" value="Glyco_hydro_3_C"/>
    <property type="match status" value="1"/>
</dbReference>
<reference evidence="6" key="2">
    <citation type="journal article" date="2021" name="PeerJ">
        <title>Extensive microbial diversity within the chicken gut microbiome revealed by metagenomics and culture.</title>
        <authorList>
            <person name="Gilroy R."/>
            <person name="Ravi A."/>
            <person name="Getino M."/>
            <person name="Pursley I."/>
            <person name="Horton D.L."/>
            <person name="Alikhan N.F."/>
            <person name="Baker D."/>
            <person name="Gharbi K."/>
            <person name="Hall N."/>
            <person name="Watson M."/>
            <person name="Adriaenssens E.M."/>
            <person name="Foster-Nyarko E."/>
            <person name="Jarju S."/>
            <person name="Secka A."/>
            <person name="Antonio M."/>
            <person name="Oren A."/>
            <person name="Chaudhuri R.R."/>
            <person name="La Ragione R."/>
            <person name="Hildebrand F."/>
            <person name="Pallen M.J."/>
        </authorList>
    </citation>
    <scope>NUCLEOTIDE SEQUENCE</scope>
    <source>
        <strain evidence="6">9366</strain>
    </source>
</reference>
<dbReference type="SMART" id="SM01217">
    <property type="entry name" value="Fn3_like"/>
    <property type="match status" value="1"/>
</dbReference>
<dbReference type="PROSITE" id="PS00775">
    <property type="entry name" value="GLYCOSYL_HYDROL_F3"/>
    <property type="match status" value="1"/>
</dbReference>
<dbReference type="Proteomes" id="UP000824145">
    <property type="component" value="Unassembled WGS sequence"/>
</dbReference>
<dbReference type="FunFam" id="2.60.40.10:FF:000495">
    <property type="entry name" value="Periplasmic beta-glucosidase"/>
    <property type="match status" value="1"/>
</dbReference>
<reference evidence="6" key="1">
    <citation type="submission" date="2020-10" db="EMBL/GenBank/DDBJ databases">
        <authorList>
            <person name="Gilroy R."/>
        </authorList>
    </citation>
    <scope>NUCLEOTIDE SEQUENCE</scope>
    <source>
        <strain evidence="6">9366</strain>
    </source>
</reference>
<dbReference type="Gene3D" id="3.40.50.1700">
    <property type="entry name" value="Glycoside hydrolase family 3 C-terminal domain"/>
    <property type="match status" value="1"/>
</dbReference>
<evidence type="ECO:0000256" key="4">
    <source>
        <dbReference type="RuleBase" id="RU361161"/>
    </source>
</evidence>
<dbReference type="InterPro" id="IPR050288">
    <property type="entry name" value="Cellulose_deg_GH3"/>
</dbReference>
<keyword evidence="2 4" id="KW-0378">Hydrolase</keyword>
<dbReference type="EMBL" id="DVNJ01000032">
    <property type="protein sequence ID" value="HIU63365.1"/>
    <property type="molecule type" value="Genomic_DNA"/>
</dbReference>
<dbReference type="Pfam" id="PF14310">
    <property type="entry name" value="Fn3-like"/>
    <property type="match status" value="1"/>
</dbReference>
<dbReference type="Gene3D" id="3.20.20.300">
    <property type="entry name" value="Glycoside hydrolase, family 3, N-terminal domain"/>
    <property type="match status" value="1"/>
</dbReference>
<evidence type="ECO:0000256" key="1">
    <source>
        <dbReference type="ARBA" id="ARBA00005336"/>
    </source>
</evidence>
<organism evidence="6 7">
    <name type="scientific">Candidatus Caccalectryoclostridium excrementigallinarum</name>
    <dbReference type="NCBI Taxonomy" id="2840710"/>
    <lineage>
        <taxon>Bacteria</taxon>
        <taxon>Bacillati</taxon>
        <taxon>Bacillota</taxon>
        <taxon>Clostridia</taxon>
        <taxon>Christensenellales</taxon>
        <taxon>Christensenellaceae</taxon>
        <taxon>Christensenellaceae incertae sedis</taxon>
        <taxon>Candidatus Caccalectryoclostridium</taxon>
    </lineage>
</organism>
<dbReference type="InterPro" id="IPR017853">
    <property type="entry name" value="GH"/>
</dbReference>
<dbReference type="Pfam" id="PF00933">
    <property type="entry name" value="Glyco_hydro_3"/>
    <property type="match status" value="1"/>
</dbReference>
<dbReference type="InterPro" id="IPR036881">
    <property type="entry name" value="Glyco_hydro_3_C_sf"/>
</dbReference>
<evidence type="ECO:0000256" key="3">
    <source>
        <dbReference type="ARBA" id="ARBA00023277"/>
    </source>
</evidence>
<evidence type="ECO:0000256" key="2">
    <source>
        <dbReference type="ARBA" id="ARBA00022801"/>
    </source>
</evidence>
<proteinExistence type="inferred from homology"/>
<dbReference type="SUPFAM" id="SSF51445">
    <property type="entry name" value="(Trans)glycosidases"/>
    <property type="match status" value="1"/>
</dbReference>
<protein>
    <submittedName>
        <fullName evidence="6">Glycoside hydrolase family 3 C-terminal domain-containing protein</fullName>
    </submittedName>
</protein>
<keyword evidence="3" id="KW-0119">Carbohydrate metabolism</keyword>